<feature type="compositionally biased region" description="Basic residues" evidence="1">
    <location>
        <begin position="277"/>
        <end position="286"/>
    </location>
</feature>
<dbReference type="EMBL" id="KB706750">
    <property type="protein sequence ID" value="EMR65936.1"/>
    <property type="molecule type" value="Genomic_DNA"/>
</dbReference>
<evidence type="ECO:0000256" key="1">
    <source>
        <dbReference type="SAM" id="MobiDB-lite"/>
    </source>
</evidence>
<accession>M7T7Z4</accession>
<feature type="region of interest" description="Disordered" evidence="1">
    <location>
        <begin position="202"/>
        <end position="286"/>
    </location>
</feature>
<protein>
    <submittedName>
        <fullName evidence="2">Uncharacterized protein</fullName>
    </submittedName>
</protein>
<gene>
    <name evidence="2" type="ORF">UCREL1_7087</name>
</gene>
<proteinExistence type="predicted"/>
<dbReference type="AlphaFoldDB" id="M7T7Z4"/>
<name>M7T7Z4_EUTLA</name>
<feature type="region of interest" description="Disordered" evidence="1">
    <location>
        <begin position="130"/>
        <end position="160"/>
    </location>
</feature>
<keyword evidence="3" id="KW-1185">Reference proteome</keyword>
<dbReference type="KEGG" id="ela:UCREL1_7087"/>
<evidence type="ECO:0000313" key="3">
    <source>
        <dbReference type="Proteomes" id="UP000012174"/>
    </source>
</evidence>
<dbReference type="HOGENOM" id="CLU_973275_0_0_1"/>
<dbReference type="Proteomes" id="UP000012174">
    <property type="component" value="Unassembled WGS sequence"/>
</dbReference>
<feature type="compositionally biased region" description="Basic and acidic residues" evidence="1">
    <location>
        <begin position="132"/>
        <end position="160"/>
    </location>
</feature>
<reference evidence="3" key="1">
    <citation type="journal article" date="2013" name="Genome Announc.">
        <title>Draft genome sequence of the grapevine dieback fungus Eutypa lata UCR-EL1.</title>
        <authorList>
            <person name="Blanco-Ulate B."/>
            <person name="Rolshausen P.E."/>
            <person name="Cantu D."/>
        </authorList>
    </citation>
    <scope>NUCLEOTIDE SEQUENCE [LARGE SCALE GENOMIC DNA]</scope>
    <source>
        <strain evidence="3">UCR-EL1</strain>
    </source>
</reference>
<organism evidence="2 3">
    <name type="scientific">Eutypa lata (strain UCR-EL1)</name>
    <name type="common">Grapevine dieback disease fungus</name>
    <name type="synonym">Eutypa armeniacae</name>
    <dbReference type="NCBI Taxonomy" id="1287681"/>
    <lineage>
        <taxon>Eukaryota</taxon>
        <taxon>Fungi</taxon>
        <taxon>Dikarya</taxon>
        <taxon>Ascomycota</taxon>
        <taxon>Pezizomycotina</taxon>
        <taxon>Sordariomycetes</taxon>
        <taxon>Xylariomycetidae</taxon>
        <taxon>Xylariales</taxon>
        <taxon>Diatrypaceae</taxon>
        <taxon>Eutypa</taxon>
    </lineage>
</organism>
<feature type="compositionally biased region" description="Basic and acidic residues" evidence="1">
    <location>
        <begin position="202"/>
        <end position="260"/>
    </location>
</feature>
<sequence>MCNQDWTYTWCRAGNHGTGFPSTNIIYPCENADAVGYYCHQIEDNNVAEDGAVYVDACDQCLHIQWLQPLQEEYETTIKQRKDKKQPMGYEYHRGLAAIKDEIKLTGKLRTAHIDGNAERAQRLGIELVQSQERRDEAHRIRSAKENEEQARQQQRTNREAIADARREGNHAHAEHLLHTTNPRAAARAALQQLEREQRIQEADLDKAQHAARREREKAERYAARDAQKQAERAEKDRAKQADRAAKIESQRAVFAERQRIAWAESEEAEGAEPKDKKKNKKKSKK</sequence>
<evidence type="ECO:0000313" key="2">
    <source>
        <dbReference type="EMBL" id="EMR65936.1"/>
    </source>
</evidence>